<organism evidence="1 2">
    <name type="scientific">candidate division WOR-3 bacterium 4484_100</name>
    <dbReference type="NCBI Taxonomy" id="1936077"/>
    <lineage>
        <taxon>Bacteria</taxon>
        <taxon>Bacteria division WOR-3</taxon>
    </lineage>
</organism>
<name>A0A1V4QEY7_UNCW3</name>
<reference evidence="2" key="1">
    <citation type="submission" date="2017-01" db="EMBL/GenBank/DDBJ databases">
        <title>Novel pathways for hydrocarbon cycling and metabolic interdependencies in hydrothermal sediment communities.</title>
        <authorList>
            <person name="Dombrowski N."/>
            <person name="Seitz K."/>
            <person name="Teske A."/>
            <person name="Baker B."/>
        </authorList>
    </citation>
    <scope>NUCLEOTIDE SEQUENCE [LARGE SCALE GENOMIC DNA]</scope>
</reference>
<sequence>MIAILFLVLNISPFYEADFLSLPGRSISIFSNPAGLGIQPGAELLFTYHPQPKTLTSGLELGNVGFGIKKVDSLLYFEIGVGYKLPGAVALGYSYIFGDTSSYIFGLLCRPSASFSIGYRTTLGEKKAMRGGIGIRPFKRYLTLCFDLEYEGIDDTLCYFYGGILEPMQGVRLQFYTDEDFNWHAGLELSSERINLAGSYSSVNKKLSGGIIFSAQKYHRE</sequence>
<evidence type="ECO:0000313" key="1">
    <source>
        <dbReference type="EMBL" id="OPX17445.1"/>
    </source>
</evidence>
<dbReference type="EMBL" id="MUKB01000123">
    <property type="protein sequence ID" value="OPX17445.1"/>
    <property type="molecule type" value="Genomic_DNA"/>
</dbReference>
<proteinExistence type="predicted"/>
<dbReference type="Proteomes" id="UP000191663">
    <property type="component" value="Unassembled WGS sequence"/>
</dbReference>
<gene>
    <name evidence="1" type="ORF">BXT86_06440</name>
</gene>
<accession>A0A1V4QEY7</accession>
<protein>
    <submittedName>
        <fullName evidence="1">Uncharacterized protein</fullName>
    </submittedName>
</protein>
<comment type="caution">
    <text evidence="1">The sequence shown here is derived from an EMBL/GenBank/DDBJ whole genome shotgun (WGS) entry which is preliminary data.</text>
</comment>
<dbReference type="AlphaFoldDB" id="A0A1V4QEY7"/>
<evidence type="ECO:0000313" key="2">
    <source>
        <dbReference type="Proteomes" id="UP000191663"/>
    </source>
</evidence>